<dbReference type="OMA" id="INCGVEN"/>
<sequence length="901" mass="100015">MLGLDLPKLYEVAADIQLSQGQFAQAVHLYQLSKCPQLKRVAHFMGYGFLSELIAYIQVLFSTKGVEIVSADKCHFANIALHCFTHQVKDKLQERLAISMAFKRFLKENAYYDEEVAAKLLSEQGLYELLHYFAKVRGQQGLMVETLLSNDIKNAIDSATTNVIHASGYEEIFQHGNDDFYLKCITSYHLLQFLAAKPQLLYLHIQHLITLLPQMDPSLLCRVASLYDPSRQTAKLSFRNMASTKTDGRYWSLTSLTTVASEVLDINCGVENTTGEDVLKFFVFVLLMLCHKLDCPKFDKKLIEYGGINNPRKKAASRQKIVKSSSEFLSLNHSSVSCGQAHSAYVHNGILYTWGKTGSGRLGTEDVGAEYQVPQPVPALLRLQVTVLTVSCGALHTLALTDYGLLSWGSSRFGQLGVGDVQQAIQPLIIESLQSETIIKIECGQYHSLALTAEGRVFSWGWGIHGQLGHGNAENLNLPKIIRSLKKVVIVSICAGQGHSALLSQNDEVYTFGCGMFGQLGTGFVSKHSYPQLVNIPERIKLIASGHFHVLAVSRTNRMYTWGCNPQALRLQAQNSRRARHQGNILYQNSRSSNYVASTIMNNSALRRSGDVNETLQQSHLLPSLVNTTSVTDTIIQLSCGSHHSVLITTCGDIYSWGRNSEGQIGNGTRREQKIPTLISSLKEKKIVHSACGADFTIAVDSDGRIWGWGQNDSGQIGQKPLMDTNAKSTSTTSGRVITIRTNRRMITITQPCRQSILRPAEIVIPSYELKVKDLDSGSFENEYSVLKLVNHKGSAASLMNDIPDLSKLDKPPYGPFTLHTALKVFHRFCDSCTLLNHCLKFGNFQAAATLCVLENLYDKALEYQLKALISFSDSNKTRLDMAMYVLGCYVRLIDRTNIAT</sequence>
<feature type="repeat" description="RCC1" evidence="2">
    <location>
        <begin position="349"/>
        <end position="403"/>
    </location>
</feature>
<evidence type="ECO:0000313" key="4">
    <source>
        <dbReference type="EMBL" id="KFM80414.1"/>
    </source>
</evidence>
<feature type="repeat" description="RCC1" evidence="2">
    <location>
        <begin position="652"/>
        <end position="703"/>
    </location>
</feature>
<dbReference type="Pfam" id="PF25390">
    <property type="entry name" value="WD40_RLD"/>
    <property type="match status" value="1"/>
</dbReference>
<dbReference type="OrthoDB" id="6513315at2759"/>
<feature type="domain" description="RCC1-like" evidence="3">
    <location>
        <begin position="331"/>
        <end position="568"/>
    </location>
</feature>
<gene>
    <name evidence="4" type="ORF">X975_11123</name>
</gene>
<dbReference type="EMBL" id="KK121407">
    <property type="protein sequence ID" value="KFM80414.1"/>
    <property type="molecule type" value="Genomic_DNA"/>
</dbReference>
<dbReference type="InterPro" id="IPR009091">
    <property type="entry name" value="RCC1/BLIP-II"/>
</dbReference>
<feature type="non-terminal residue" evidence="4">
    <location>
        <position position="901"/>
    </location>
</feature>
<dbReference type="InterPro" id="IPR000408">
    <property type="entry name" value="Reg_chr_condens"/>
</dbReference>
<evidence type="ECO:0000256" key="2">
    <source>
        <dbReference type="PROSITE-ProRule" id="PRU00235"/>
    </source>
</evidence>
<dbReference type="Pfam" id="PF00415">
    <property type="entry name" value="RCC1"/>
    <property type="match status" value="1"/>
</dbReference>
<feature type="repeat" description="RCC1" evidence="2">
    <location>
        <begin position="455"/>
        <end position="506"/>
    </location>
</feature>
<reference evidence="4 5" key="1">
    <citation type="submission" date="2013-11" db="EMBL/GenBank/DDBJ databases">
        <title>Genome sequencing of Stegodyphus mimosarum.</title>
        <authorList>
            <person name="Bechsgaard J."/>
        </authorList>
    </citation>
    <scope>NUCLEOTIDE SEQUENCE [LARGE SCALE GENOMIC DNA]</scope>
</reference>
<dbReference type="PROSITE" id="PS50012">
    <property type="entry name" value="RCC1_3"/>
    <property type="match status" value="5"/>
</dbReference>
<keyword evidence="1" id="KW-0677">Repeat</keyword>
<dbReference type="Proteomes" id="UP000054359">
    <property type="component" value="Unassembled WGS sequence"/>
</dbReference>
<organism evidence="4 5">
    <name type="scientific">Stegodyphus mimosarum</name>
    <name type="common">African social velvet spider</name>
    <dbReference type="NCBI Taxonomy" id="407821"/>
    <lineage>
        <taxon>Eukaryota</taxon>
        <taxon>Metazoa</taxon>
        <taxon>Ecdysozoa</taxon>
        <taxon>Arthropoda</taxon>
        <taxon>Chelicerata</taxon>
        <taxon>Arachnida</taxon>
        <taxon>Araneae</taxon>
        <taxon>Araneomorphae</taxon>
        <taxon>Entelegynae</taxon>
        <taxon>Eresoidea</taxon>
        <taxon>Eresidae</taxon>
        <taxon>Stegodyphus</taxon>
    </lineage>
</organism>
<dbReference type="PRINTS" id="PR00633">
    <property type="entry name" value="RCCNDNSATION"/>
</dbReference>
<dbReference type="InterPro" id="IPR051625">
    <property type="entry name" value="Signaling_Regulatory_Domain"/>
</dbReference>
<dbReference type="SUPFAM" id="SSF50985">
    <property type="entry name" value="RCC1/BLIP-II"/>
    <property type="match status" value="2"/>
</dbReference>
<accession>A0A087USS5</accession>
<evidence type="ECO:0000256" key="1">
    <source>
        <dbReference type="ARBA" id="ARBA00022737"/>
    </source>
</evidence>
<dbReference type="AlphaFoldDB" id="A0A087USS5"/>
<dbReference type="InterPro" id="IPR058923">
    <property type="entry name" value="RCC1-like_dom"/>
</dbReference>
<dbReference type="STRING" id="407821.A0A087USS5"/>
<dbReference type="PANTHER" id="PTHR22872">
    <property type="entry name" value="BTK-BINDING PROTEIN-RELATED"/>
    <property type="match status" value="1"/>
</dbReference>
<protein>
    <submittedName>
        <fullName evidence="4">X-linked retinitis pigmentosa GTPase regulator-like protein</fullName>
    </submittedName>
</protein>
<proteinExistence type="predicted"/>
<name>A0A087USS5_STEMI</name>
<feature type="repeat" description="RCC1" evidence="2">
    <location>
        <begin position="403"/>
        <end position="454"/>
    </location>
</feature>
<feature type="repeat" description="RCC1" evidence="2">
    <location>
        <begin position="507"/>
        <end position="556"/>
    </location>
</feature>
<keyword evidence="5" id="KW-1185">Reference proteome</keyword>
<evidence type="ECO:0000259" key="3">
    <source>
        <dbReference type="Pfam" id="PF25390"/>
    </source>
</evidence>
<evidence type="ECO:0000313" key="5">
    <source>
        <dbReference type="Proteomes" id="UP000054359"/>
    </source>
</evidence>
<dbReference type="Gene3D" id="2.130.10.30">
    <property type="entry name" value="Regulator of chromosome condensation 1/beta-lactamase-inhibitor protein II"/>
    <property type="match status" value="2"/>
</dbReference>
<dbReference type="PROSITE" id="PS00626">
    <property type="entry name" value="RCC1_2"/>
    <property type="match status" value="3"/>
</dbReference>